<dbReference type="InterPro" id="IPR000504">
    <property type="entry name" value="RRM_dom"/>
</dbReference>
<proteinExistence type="predicted"/>
<dbReference type="SMART" id="SM00360">
    <property type="entry name" value="RRM"/>
    <property type="match status" value="1"/>
</dbReference>
<dbReference type="Gene3D" id="3.30.70.330">
    <property type="match status" value="1"/>
</dbReference>
<dbReference type="EMBL" id="CAJNOM010000159">
    <property type="protein sequence ID" value="CAF1159577.1"/>
    <property type="molecule type" value="Genomic_DNA"/>
</dbReference>
<dbReference type="Proteomes" id="UP000663832">
    <property type="component" value="Unassembled WGS sequence"/>
</dbReference>
<gene>
    <name evidence="5" type="ORF">BJG266_LOCUS9717</name>
    <name evidence="6" type="ORF">QVE165_LOCUS16153</name>
    <name evidence="7" type="ORF">QVE165_LOCUS23477</name>
</gene>
<dbReference type="Proteomes" id="UP000663877">
    <property type="component" value="Unassembled WGS sequence"/>
</dbReference>
<evidence type="ECO:0000256" key="2">
    <source>
        <dbReference type="PROSITE-ProRule" id="PRU00176"/>
    </source>
</evidence>
<reference evidence="7" key="1">
    <citation type="submission" date="2021-02" db="EMBL/GenBank/DDBJ databases">
        <authorList>
            <person name="Nowell W R."/>
        </authorList>
    </citation>
    <scope>NUCLEOTIDE SEQUENCE</scope>
</reference>
<dbReference type="PANTHER" id="PTHR11176:SF61">
    <property type="entry name" value="SRA STEM-LOOP INTERACTING RNA BINDING PROTEIN"/>
    <property type="match status" value="1"/>
</dbReference>
<evidence type="ECO:0000256" key="3">
    <source>
        <dbReference type="SAM" id="MobiDB-lite"/>
    </source>
</evidence>
<evidence type="ECO:0000313" key="6">
    <source>
        <dbReference type="EMBL" id="CAF1023786.1"/>
    </source>
</evidence>
<protein>
    <recommendedName>
        <fullName evidence="4">RRM domain-containing protein</fullName>
    </recommendedName>
</protein>
<dbReference type="PROSITE" id="PS50102">
    <property type="entry name" value="RRM"/>
    <property type="match status" value="1"/>
</dbReference>
<sequence length="331" mass="36534">MEHHQRLLCSSSSAYSPRQDWHQHPTYFPPSPPTTNHHQHYRNNNSWIRPSSSTLTKVTPNSDDNSNYYHSWLHTLQTPSSPVLNSTNRQRYTPRFASIKSHSPNYYPLMQANLQKDTTLTKIFVGGLPYHTTDETLRAFFSKFGDIEEAVVINDRSTGKSRGYGFVTMVRKEDADEAVKDGNPTIDGRRANVNLAYMGAKNRATTVPLGYSLVARMPTYQSTATAYPSNLIYYPLAQQPTLQQPIYLTPTNGGTGTTWPSNLLSHVNLANLSTTSATNVGTTLNPGTSSPQTVYEVSPALLEAAGITSPSPTIAGTAQSAGQQLYWPGYT</sequence>
<evidence type="ECO:0000313" key="5">
    <source>
        <dbReference type="EMBL" id="CAF0886559.1"/>
    </source>
</evidence>
<feature type="region of interest" description="Disordered" evidence="3">
    <location>
        <begin position="1"/>
        <end position="60"/>
    </location>
</feature>
<feature type="domain" description="RRM" evidence="4">
    <location>
        <begin position="121"/>
        <end position="198"/>
    </location>
</feature>
<evidence type="ECO:0000313" key="7">
    <source>
        <dbReference type="EMBL" id="CAF1159577.1"/>
    </source>
</evidence>
<organism evidence="7 8">
    <name type="scientific">Adineta steineri</name>
    <dbReference type="NCBI Taxonomy" id="433720"/>
    <lineage>
        <taxon>Eukaryota</taxon>
        <taxon>Metazoa</taxon>
        <taxon>Spiralia</taxon>
        <taxon>Gnathifera</taxon>
        <taxon>Rotifera</taxon>
        <taxon>Eurotatoria</taxon>
        <taxon>Bdelloidea</taxon>
        <taxon>Adinetida</taxon>
        <taxon>Adinetidae</taxon>
        <taxon>Adineta</taxon>
    </lineage>
</organism>
<dbReference type="SUPFAM" id="SSF54928">
    <property type="entry name" value="RNA-binding domain, RBD"/>
    <property type="match status" value="1"/>
</dbReference>
<dbReference type="CDD" id="cd12384">
    <property type="entry name" value="RRM_RBM24_RBM38_like"/>
    <property type="match status" value="1"/>
</dbReference>
<dbReference type="GO" id="GO:0003723">
    <property type="term" value="F:RNA binding"/>
    <property type="evidence" value="ECO:0007669"/>
    <property type="project" value="UniProtKB-UniRule"/>
</dbReference>
<evidence type="ECO:0000313" key="8">
    <source>
        <dbReference type="Proteomes" id="UP000663832"/>
    </source>
</evidence>
<dbReference type="Pfam" id="PF00076">
    <property type="entry name" value="RRM_1"/>
    <property type="match status" value="1"/>
</dbReference>
<name>A0A814TCF8_9BILA</name>
<keyword evidence="8" id="KW-1185">Reference proteome</keyword>
<keyword evidence="1 2" id="KW-0694">RNA-binding</keyword>
<dbReference type="AlphaFoldDB" id="A0A814TCF8"/>
<accession>A0A814TCF8</accession>
<evidence type="ECO:0000259" key="4">
    <source>
        <dbReference type="PROSITE" id="PS50102"/>
    </source>
</evidence>
<dbReference type="InterPro" id="IPR035979">
    <property type="entry name" value="RBD_domain_sf"/>
</dbReference>
<dbReference type="EMBL" id="CAJNOM010000089">
    <property type="protein sequence ID" value="CAF1023786.1"/>
    <property type="molecule type" value="Genomic_DNA"/>
</dbReference>
<dbReference type="InterPro" id="IPR012677">
    <property type="entry name" value="Nucleotide-bd_a/b_plait_sf"/>
</dbReference>
<evidence type="ECO:0000256" key="1">
    <source>
        <dbReference type="ARBA" id="ARBA00022884"/>
    </source>
</evidence>
<dbReference type="PANTHER" id="PTHR11176">
    <property type="entry name" value="BOULE-RELATED"/>
    <property type="match status" value="1"/>
</dbReference>
<dbReference type="OrthoDB" id="439808at2759"/>
<feature type="compositionally biased region" description="Polar residues" evidence="3">
    <location>
        <begin position="42"/>
        <end position="60"/>
    </location>
</feature>
<comment type="caution">
    <text evidence="7">The sequence shown here is derived from an EMBL/GenBank/DDBJ whole genome shotgun (WGS) entry which is preliminary data.</text>
</comment>
<dbReference type="EMBL" id="CAJNOI010000032">
    <property type="protein sequence ID" value="CAF0886559.1"/>
    <property type="molecule type" value="Genomic_DNA"/>
</dbReference>